<keyword evidence="4" id="KW-1015">Disulfide bond</keyword>
<evidence type="ECO:0000259" key="5">
    <source>
        <dbReference type="Pfam" id="PF00021"/>
    </source>
</evidence>
<organism evidence="7 8">
    <name type="scientific">Chrysemys picta bellii</name>
    <name type="common">Western painted turtle</name>
    <name type="synonym">Emys bellii</name>
    <dbReference type="NCBI Taxonomy" id="8478"/>
    <lineage>
        <taxon>Eukaryota</taxon>
        <taxon>Metazoa</taxon>
        <taxon>Chordata</taxon>
        <taxon>Craniata</taxon>
        <taxon>Vertebrata</taxon>
        <taxon>Euteleostomi</taxon>
        <taxon>Archelosauria</taxon>
        <taxon>Testudinata</taxon>
        <taxon>Testudines</taxon>
        <taxon>Cryptodira</taxon>
        <taxon>Durocryptodira</taxon>
        <taxon>Testudinoidea</taxon>
        <taxon>Emydidae</taxon>
        <taxon>Chrysemys</taxon>
    </lineage>
</organism>
<evidence type="ECO:0000256" key="1">
    <source>
        <dbReference type="ARBA" id="ARBA00004613"/>
    </source>
</evidence>
<reference evidence="7" key="1">
    <citation type="submission" date="2025-08" db="UniProtKB">
        <authorList>
            <consortium name="Ensembl"/>
        </authorList>
    </citation>
    <scope>IDENTIFICATION</scope>
</reference>
<sequence>MWLVQSLFLSRFSTTVINPPAEDLAESQTTAPIYCFPITMEVSLVVCILAALLATGACLRCEVCDEPGTSCSGDLQTCDVGQDTCGIAWTDSTWVGSKTQTVIKKCVSSDLCKASPFSANFGDAMTRTSFKCCMGNACRTTNITVPPADPKPNGRRCRGCYAMNADHCNEQTINCTGSETQCIDATATITIGGHEKQTVMKGCASKSICIMAQVASQMFTDISVDLTEVECTEAS</sequence>
<evidence type="ECO:0000256" key="3">
    <source>
        <dbReference type="ARBA" id="ARBA00022525"/>
    </source>
</evidence>
<accession>A0A8C3HTY3</accession>
<keyword evidence="3" id="KW-0964">Secreted</keyword>
<feature type="domain" description="Phospholipase A2 inhibitor N-terminal" evidence="6">
    <location>
        <begin position="60"/>
        <end position="140"/>
    </location>
</feature>
<protein>
    <recommendedName>
        <fullName evidence="9">Sodefrin-like factor</fullName>
    </recommendedName>
</protein>
<dbReference type="InterPro" id="IPR016054">
    <property type="entry name" value="LY6_UPA_recep-like"/>
</dbReference>
<evidence type="ECO:0000313" key="7">
    <source>
        <dbReference type="Ensembl" id="ENSCPBP00000023524.1"/>
    </source>
</evidence>
<keyword evidence="8" id="KW-1185">Reference proteome</keyword>
<evidence type="ECO:0000313" key="8">
    <source>
        <dbReference type="Proteomes" id="UP000694380"/>
    </source>
</evidence>
<dbReference type="Ensembl" id="ENSCPBT00000027707.1">
    <property type="protein sequence ID" value="ENSCPBP00000023524.1"/>
    <property type="gene ID" value="ENSCPBG00000016795.1"/>
</dbReference>
<dbReference type="GO" id="GO:0005576">
    <property type="term" value="C:extracellular region"/>
    <property type="evidence" value="ECO:0007669"/>
    <property type="project" value="UniProtKB-SubCell"/>
</dbReference>
<dbReference type="CDD" id="cd23572">
    <property type="entry name" value="TFP_LU_ECD_PINLYP_rpt2"/>
    <property type="match status" value="1"/>
</dbReference>
<feature type="domain" description="UPAR/Ly6" evidence="5">
    <location>
        <begin position="153"/>
        <end position="218"/>
    </location>
</feature>
<gene>
    <name evidence="7" type="primary">LOC101934218</name>
</gene>
<dbReference type="Proteomes" id="UP000694380">
    <property type="component" value="Unplaced"/>
</dbReference>
<dbReference type="SUPFAM" id="SSF57302">
    <property type="entry name" value="Snake toxin-like"/>
    <property type="match status" value="2"/>
</dbReference>
<dbReference type="GeneTree" id="ENSGT00940000164395"/>
<proteinExistence type="inferred from homology"/>
<dbReference type="PANTHER" id="PTHR20914:SF30">
    <property type="entry name" value="LY6_PLAUR DOMAIN CONTAINING 9"/>
    <property type="match status" value="1"/>
</dbReference>
<comment type="subcellular location">
    <subcellularLocation>
        <location evidence="1">Secreted</location>
    </subcellularLocation>
</comment>
<dbReference type="PANTHER" id="PTHR20914">
    <property type="entry name" value="LY6/PLAUR DOMAIN-CONTAINING PROTEIN 8"/>
    <property type="match status" value="1"/>
</dbReference>
<comment type="similarity">
    <text evidence="2">Belongs to the CNF-like-inhibitor family.</text>
</comment>
<dbReference type="GO" id="GO:0004859">
    <property type="term" value="F:phospholipase inhibitor activity"/>
    <property type="evidence" value="ECO:0007669"/>
    <property type="project" value="InterPro"/>
</dbReference>
<dbReference type="Pfam" id="PF02988">
    <property type="entry name" value="PLA2_inh"/>
    <property type="match status" value="1"/>
</dbReference>
<dbReference type="InterPro" id="IPR004126">
    <property type="entry name" value="PLipase_A2_inh_N"/>
</dbReference>
<dbReference type="InterPro" id="IPR045860">
    <property type="entry name" value="Snake_toxin-like_sf"/>
</dbReference>
<reference evidence="7" key="2">
    <citation type="submission" date="2025-09" db="UniProtKB">
        <authorList>
            <consortium name="Ensembl"/>
        </authorList>
    </citation>
    <scope>IDENTIFICATION</scope>
</reference>
<dbReference type="GO" id="GO:0030154">
    <property type="term" value="P:cell differentiation"/>
    <property type="evidence" value="ECO:0007669"/>
    <property type="project" value="UniProtKB-ARBA"/>
</dbReference>
<dbReference type="InterPro" id="IPR050918">
    <property type="entry name" value="CNF-like_PLA2_Inhibitor"/>
</dbReference>
<evidence type="ECO:0000259" key="6">
    <source>
        <dbReference type="Pfam" id="PF02988"/>
    </source>
</evidence>
<dbReference type="Pfam" id="PF00021">
    <property type="entry name" value="UPAR_LY6"/>
    <property type="match status" value="1"/>
</dbReference>
<evidence type="ECO:0008006" key="9">
    <source>
        <dbReference type="Google" id="ProtNLM"/>
    </source>
</evidence>
<evidence type="ECO:0000256" key="2">
    <source>
        <dbReference type="ARBA" id="ARBA00006570"/>
    </source>
</evidence>
<dbReference type="AlphaFoldDB" id="A0A8C3HTY3"/>
<dbReference type="CDD" id="cd23588">
    <property type="entry name" value="TFP_LU_ECD_PLIG"/>
    <property type="match status" value="1"/>
</dbReference>
<evidence type="ECO:0000256" key="4">
    <source>
        <dbReference type="ARBA" id="ARBA00023157"/>
    </source>
</evidence>
<name>A0A8C3HTY3_CHRPI</name>
<dbReference type="Gene3D" id="2.10.60.10">
    <property type="entry name" value="CD59"/>
    <property type="match status" value="2"/>
</dbReference>